<organism evidence="3 4">
    <name type="scientific">Trypanosoma brucei brucei (strain 927/4 GUTat10.1)</name>
    <dbReference type="NCBI Taxonomy" id="185431"/>
    <lineage>
        <taxon>Eukaryota</taxon>
        <taxon>Discoba</taxon>
        <taxon>Euglenozoa</taxon>
        <taxon>Kinetoplastea</taxon>
        <taxon>Metakinetoplastina</taxon>
        <taxon>Trypanosomatida</taxon>
        <taxon>Trypanosomatidae</taxon>
        <taxon>Trypanosoma</taxon>
    </lineage>
</organism>
<dbReference type="Proteomes" id="UP000008524">
    <property type="component" value="Chromosome 11"/>
</dbReference>
<name>Q383F2_TRYB2</name>
<dbReference type="eggNOG" id="ENOG502S6ME">
    <property type="taxonomic scope" value="Eukaryota"/>
</dbReference>
<evidence type="ECO:0000256" key="2">
    <source>
        <dbReference type="SAM" id="SignalP"/>
    </source>
</evidence>
<keyword evidence="2" id="KW-0732">Signal</keyword>
<evidence type="ECO:0000256" key="1">
    <source>
        <dbReference type="SAM" id="MobiDB-lite"/>
    </source>
</evidence>
<reference evidence="3 4" key="2">
    <citation type="journal article" date="2005" name="Science">
        <title>The genome of the African trypanosome Trypanosoma brucei.</title>
        <authorList>
            <person name="Berriman M."/>
            <person name="Ghedin E."/>
            <person name="Hertz-Fowler C."/>
            <person name="Blandin G."/>
            <person name="Renauld H."/>
            <person name="Bartholomeu D.C."/>
            <person name="Lennard N.J."/>
            <person name="Caler E."/>
            <person name="Hamlin N.E."/>
            <person name="Haas B."/>
            <person name="Bohme U."/>
            <person name="Hannick L."/>
            <person name="Aslett M.A."/>
            <person name="Shallom J."/>
            <person name="Marcello L."/>
            <person name="Hou L."/>
            <person name="Wickstead B."/>
            <person name="Alsmark U.C."/>
            <person name="Arrowsmith C."/>
            <person name="Atkin R.J."/>
            <person name="Barron A.J."/>
            <person name="Bringaud F."/>
            <person name="Brooks K."/>
            <person name="Carrington M."/>
            <person name="Cherevach I."/>
            <person name="Chillingworth T.J."/>
            <person name="Churcher C."/>
            <person name="Clark L.N."/>
            <person name="Corton C.H."/>
            <person name="Cronin A."/>
            <person name="Davies R.M."/>
            <person name="Doggett J."/>
            <person name="Djikeng A."/>
            <person name="Feldblyum T."/>
            <person name="Field M.C."/>
            <person name="Fraser A."/>
            <person name="Goodhead I."/>
            <person name="Hance Z."/>
            <person name="Harper D."/>
            <person name="Harris B.R."/>
            <person name="Hauser H."/>
            <person name="Hostetler J."/>
            <person name="Ivens A."/>
            <person name="Jagels K."/>
            <person name="Johnson D."/>
            <person name="Johnson J."/>
            <person name="Jones K."/>
            <person name="Kerhornou A.X."/>
            <person name="Koo H."/>
            <person name="Larke N."/>
            <person name="Landfear S."/>
            <person name="Larkin C."/>
            <person name="Leech V."/>
            <person name="Line A."/>
            <person name="Lord A."/>
            <person name="Macleod A."/>
            <person name="Mooney P.J."/>
            <person name="Moule S."/>
            <person name="Martin D.M."/>
            <person name="Morgan G.W."/>
            <person name="Mungall K."/>
            <person name="Norbertczak H."/>
            <person name="Ormond D."/>
            <person name="Pai G."/>
            <person name="Peacock C.S."/>
            <person name="Peterson J."/>
            <person name="Quail M.A."/>
            <person name="Rabbinowitsch E."/>
            <person name="Rajandream M.A."/>
            <person name="Reitter C."/>
            <person name="Salzberg S.L."/>
            <person name="Sanders M."/>
            <person name="Schobel S."/>
            <person name="Sharp S."/>
            <person name="Simmonds M."/>
            <person name="Simpson A.J."/>
            <person name="Tallon L."/>
            <person name="Turner C.M."/>
            <person name="Tait A."/>
            <person name="Tivey A.R."/>
            <person name="Van Aken S."/>
            <person name="Walker D."/>
            <person name="Wanless D."/>
            <person name="Wang S."/>
            <person name="White B."/>
            <person name="White O."/>
            <person name="Whitehead S."/>
            <person name="Woodward J."/>
            <person name="Wortman J."/>
            <person name="Adams M.D."/>
            <person name="Embley T.M."/>
            <person name="Gull K."/>
            <person name="Ullu E."/>
            <person name="Barry J.D."/>
            <person name="Fairlamb A.H."/>
            <person name="Opperdoes F."/>
            <person name="Barrell B.G."/>
            <person name="Donelson J.E."/>
            <person name="Hall N."/>
            <person name="Fraser C.M."/>
            <person name="Melville S.E."/>
            <person name="El-Sayed N.M."/>
        </authorList>
    </citation>
    <scope>NUCLEOTIDE SEQUENCE [LARGE SCALE GENOMIC DNA]</scope>
    <source>
        <strain evidence="3 4">927/4 GUTat10.1</strain>
    </source>
</reference>
<dbReference type="GeneID" id="3665032"/>
<gene>
    <name evidence="3" type="ORF">Tb11.01.3050</name>
</gene>
<dbReference type="InParanoid" id="Q383F2"/>
<evidence type="ECO:0000313" key="3">
    <source>
        <dbReference type="EMBL" id="EAN80079.1"/>
    </source>
</evidence>
<dbReference type="KEGG" id="tbr:Tb11.01.3050"/>
<feature type="signal peptide" evidence="2">
    <location>
        <begin position="1"/>
        <end position="22"/>
    </location>
</feature>
<dbReference type="RefSeq" id="XP_829191.1">
    <property type="nucleotide sequence ID" value="XM_824098.1"/>
</dbReference>
<proteinExistence type="predicted"/>
<protein>
    <recommendedName>
        <fullName evidence="5">F-box domain-containing protein</fullName>
    </recommendedName>
</protein>
<sequence>MCVCVLILPLISHNCWEGVGTAQREFFTFVSVCKFTSSDSLRGRVAGMALSLEDSNAALRCQRNRAVAAATLADSMLTRSGLVCDEAHSKTFFSTHTRPIVRYGSFEELLQTHLKPDPNGEARELLRVLQSVPVLRDELALLDDATLKNVCSFLGTNSRDLARLGSVCRRLHGIAIAFTPPEVVVVPSMVSSHGLMSDVIMDSLCSFFSSYKRGQFVQRLRLVASKYASTLAINDSLPLCSPHAFPALAKVFPSLTYLDLRGVRWNAQCFPGLEQSFFSDLYVATPHLQTLKVGVSLLVYWSPGWWQRLPTLSHFVVGSRRDDQAAALPSDVFEMLRAPQRSWSVKFWCVVKRETLLLFFLATQPLPGVRELALNIGNIDLAEAFSRQPTRAVREESRGRKSAKGSRMNTPRRAAGGNSNEGDLCVSFPSMTALTVANLDRVPLLAHKLLSWISQRAPALRHFNIVTTARIPPPPTRLKRQMMAEQAHLTATS</sequence>
<keyword evidence="4" id="KW-1185">Reference proteome</keyword>
<dbReference type="OrthoDB" id="272830at2759"/>
<evidence type="ECO:0008006" key="5">
    <source>
        <dbReference type="Google" id="ProtNLM"/>
    </source>
</evidence>
<feature type="region of interest" description="Disordered" evidence="1">
    <location>
        <begin position="390"/>
        <end position="421"/>
    </location>
</feature>
<dbReference type="AlphaFoldDB" id="Q383F2"/>
<evidence type="ECO:0000313" key="4">
    <source>
        <dbReference type="Proteomes" id="UP000008524"/>
    </source>
</evidence>
<dbReference type="EMBL" id="CH464491">
    <property type="protein sequence ID" value="EAN80079.1"/>
    <property type="molecule type" value="Genomic_DNA"/>
</dbReference>
<accession>Q383F2</accession>
<feature type="chain" id="PRO_5004221720" description="F-box domain-containing protein" evidence="2">
    <location>
        <begin position="23"/>
        <end position="493"/>
    </location>
</feature>
<dbReference type="PaxDb" id="5691-EAN80079"/>
<reference evidence="3 4" key="1">
    <citation type="journal article" date="2005" name="Science">
        <title>Comparative genomics of trypanosomatid parasitic protozoa.</title>
        <authorList>
            <person name="El-Sayed N.M."/>
            <person name="Myler P.J."/>
            <person name="Blandin G."/>
            <person name="Berriman M."/>
            <person name="Crabtree J."/>
            <person name="Aggarwal G."/>
            <person name="Caler E."/>
            <person name="Renauld H."/>
            <person name="Worthey E.A."/>
            <person name="Hertz-Fowler C."/>
            <person name="Ghedin E."/>
            <person name="Peacock C."/>
            <person name="Bartholomeu D.C."/>
            <person name="Haas B.J."/>
            <person name="Tran A.N."/>
            <person name="Wortman J.R."/>
            <person name="Alsmark U.C."/>
            <person name="Angiuoli S."/>
            <person name="Anupama A."/>
            <person name="Badger J."/>
            <person name="Bringaud F."/>
            <person name="Cadag E."/>
            <person name="Carlton J.M."/>
            <person name="Cerqueira G.C."/>
            <person name="Creasy T."/>
            <person name="Delcher A.L."/>
            <person name="Djikeng A."/>
            <person name="Embley T.M."/>
            <person name="Hauser C."/>
            <person name="Ivens A.C."/>
            <person name="Kummerfeld S.K."/>
            <person name="Pereira-Leal J.B."/>
            <person name="Nilsson D."/>
            <person name="Peterson J."/>
            <person name="Salzberg S.L."/>
            <person name="Shallom J."/>
            <person name="Silva J.C."/>
            <person name="Sundaram J."/>
            <person name="Westenberger S."/>
            <person name="White O."/>
            <person name="Melville S.E."/>
            <person name="Donelson J.E."/>
            <person name="Andersson B."/>
            <person name="Stuart K.D."/>
            <person name="Hall N."/>
        </authorList>
    </citation>
    <scope>NUCLEOTIDE SEQUENCE [LARGE SCALE GENOMIC DNA]</scope>
    <source>
        <strain evidence="3 4">927/4 GUTat10.1</strain>
    </source>
</reference>